<evidence type="ECO:0000256" key="1">
    <source>
        <dbReference type="SAM" id="MobiDB-lite"/>
    </source>
</evidence>
<comment type="caution">
    <text evidence="3">The sequence shown here is derived from an EMBL/GenBank/DDBJ whole genome shotgun (WGS) entry which is preliminary data.</text>
</comment>
<dbReference type="InterPro" id="IPR017896">
    <property type="entry name" value="4Fe4S_Fe-S-bd"/>
</dbReference>
<sequence>MRIIAMPFRRPSTSTPASMVTIVTAVIVILSIINSSSRFDGSGGNISSWKILGAASFSSFIEKQPLQPHHHHRSRRGSCHDHYFIGVGPLSSHNTGITANDEDVAHAIFFENDDEYDELIASTTSYSSSSTTAAVGTASSSSSSWDVADDWAKLSAAAVSASFDAMAASPPPSSLSTSTSWENSGGPQVHNDKDTTIISPVTTDRWQDRASQDDDNDHERITDDNQHPNAIVDKKGDIYVNNDFAESAIETILTNSYYDDGGDGGVQLYDTATTTAATATNTATKSTKNGMLDDEEEIAYMIRCNASPKQLLISQGKALPELTDAMKYNPKFLLMEEEDEYEVYEDEKDMISRNDDVVDVSSSYLHLPKPLQPMATPYFLNAIDAIFGAYSVTLEAAEGGIGRKDVFADTAASSLQTNKVIDRAGIARWMTTCISSPFVPSSSTFKTLSSSSAPKTSHAAVTIGPYDPSISLLLSRYSNDHGSGRLTLSEFRTLYLEIAWTGYIRDVAQKKILVTKDANQYYRKLTSSSSSMHDGGDIGVLVTGRKNTEKLLKHALLPLVWRDLEAHGIFSPAEEERVQLLLEMELMMEDSQQRMPSQLMDECELFDDYEERLMRRGDAMLTEGNDNDVLGVESAWTFLKNVGRNEENGRTLRKREKSSHELVEMTSDGKTPRRIRDGQFVFIDEETCIGCAQCAQISPSSFKMIEDTGRARTYYQSSTLDVESAVMACPVNCMHFMSYDELKEMELSRDDGDGRSDHRHFGRGRSHTALHVSGIDSDANHKSSWYHYLKAKCHGSASCPQRGCYDCPTYSPGENPFFKERHKQSELIRAKDFMESGEADKFRNVVEL</sequence>
<reference evidence="3 4" key="1">
    <citation type="submission" date="2024-10" db="EMBL/GenBank/DDBJ databases">
        <title>Updated reference genomes for cyclostephanoid diatoms.</title>
        <authorList>
            <person name="Roberts W.R."/>
            <person name="Alverson A.J."/>
        </authorList>
    </citation>
    <scope>NUCLEOTIDE SEQUENCE [LARGE SCALE GENOMIC DNA]</scope>
    <source>
        <strain evidence="3 4">AJA232-27</strain>
    </source>
</reference>
<feature type="domain" description="4Fe-4S ferredoxin-type" evidence="2">
    <location>
        <begin position="679"/>
        <end position="707"/>
    </location>
</feature>
<evidence type="ECO:0000313" key="3">
    <source>
        <dbReference type="EMBL" id="KAL3768127.1"/>
    </source>
</evidence>
<dbReference type="Gene3D" id="3.30.70.20">
    <property type="match status" value="1"/>
</dbReference>
<evidence type="ECO:0000259" key="2">
    <source>
        <dbReference type="PROSITE" id="PS51379"/>
    </source>
</evidence>
<organism evidence="3 4">
    <name type="scientific">Discostella pseudostelligera</name>
    <dbReference type="NCBI Taxonomy" id="259834"/>
    <lineage>
        <taxon>Eukaryota</taxon>
        <taxon>Sar</taxon>
        <taxon>Stramenopiles</taxon>
        <taxon>Ochrophyta</taxon>
        <taxon>Bacillariophyta</taxon>
        <taxon>Coscinodiscophyceae</taxon>
        <taxon>Thalassiosirophycidae</taxon>
        <taxon>Stephanodiscales</taxon>
        <taxon>Stephanodiscaceae</taxon>
        <taxon>Discostella</taxon>
    </lineage>
</organism>
<dbReference type="PROSITE" id="PS51379">
    <property type="entry name" value="4FE4S_FER_2"/>
    <property type="match status" value="1"/>
</dbReference>
<gene>
    <name evidence="3" type="ORF">ACHAWU_002685</name>
</gene>
<dbReference type="AlphaFoldDB" id="A0ABD3N0R5"/>
<dbReference type="PANTHER" id="PTHR44579:SF2">
    <property type="entry name" value="OS01G0730500 PROTEIN"/>
    <property type="match status" value="1"/>
</dbReference>
<dbReference type="Proteomes" id="UP001530293">
    <property type="component" value="Unassembled WGS sequence"/>
</dbReference>
<dbReference type="EMBL" id="JALLBG020000069">
    <property type="protein sequence ID" value="KAL3768127.1"/>
    <property type="molecule type" value="Genomic_DNA"/>
</dbReference>
<proteinExistence type="predicted"/>
<dbReference type="Pfam" id="PF13370">
    <property type="entry name" value="Fer4_13"/>
    <property type="match status" value="1"/>
</dbReference>
<dbReference type="PANTHER" id="PTHR44579">
    <property type="entry name" value="OS01G0730500 PROTEIN"/>
    <property type="match status" value="1"/>
</dbReference>
<evidence type="ECO:0000313" key="4">
    <source>
        <dbReference type="Proteomes" id="UP001530293"/>
    </source>
</evidence>
<feature type="region of interest" description="Disordered" evidence="1">
    <location>
        <begin position="166"/>
        <end position="229"/>
    </location>
</feature>
<dbReference type="SUPFAM" id="SSF54862">
    <property type="entry name" value="4Fe-4S ferredoxins"/>
    <property type="match status" value="1"/>
</dbReference>
<feature type="compositionally biased region" description="Low complexity" evidence="1">
    <location>
        <begin position="166"/>
        <end position="180"/>
    </location>
</feature>
<name>A0ABD3N0R5_9STRA</name>
<accession>A0ABD3N0R5</accession>
<keyword evidence="4" id="KW-1185">Reference proteome</keyword>
<protein>
    <recommendedName>
        <fullName evidence="2">4Fe-4S ferredoxin-type domain-containing protein</fullName>
    </recommendedName>
</protein>
<feature type="compositionally biased region" description="Basic and acidic residues" evidence="1">
    <location>
        <begin position="205"/>
        <end position="229"/>
    </location>
</feature>